<dbReference type="InterPro" id="IPR044822">
    <property type="entry name" value="Myb_DNA-bind_4"/>
</dbReference>
<feature type="domain" description="Myb/SANT-like DNA-binding" evidence="6">
    <location>
        <begin position="82"/>
        <end position="167"/>
    </location>
</feature>
<dbReference type="Gene3D" id="1.10.10.60">
    <property type="entry name" value="Homeodomain-like"/>
    <property type="match status" value="1"/>
</dbReference>
<evidence type="ECO:0000256" key="2">
    <source>
        <dbReference type="ARBA" id="ARBA00023015"/>
    </source>
</evidence>
<evidence type="ECO:0000313" key="8">
    <source>
        <dbReference type="Proteomes" id="UP000478052"/>
    </source>
</evidence>
<keyword evidence="5" id="KW-0539">Nucleus</keyword>
<evidence type="ECO:0000256" key="4">
    <source>
        <dbReference type="ARBA" id="ARBA00023163"/>
    </source>
</evidence>
<evidence type="ECO:0000313" key="7">
    <source>
        <dbReference type="EMBL" id="KAF0747871.1"/>
    </source>
</evidence>
<dbReference type="GO" id="GO:0005634">
    <property type="term" value="C:nucleus"/>
    <property type="evidence" value="ECO:0007669"/>
    <property type="project" value="UniProtKB-SubCell"/>
</dbReference>
<protein>
    <recommendedName>
        <fullName evidence="6">Myb/SANT-like DNA-binding domain-containing protein</fullName>
    </recommendedName>
</protein>
<dbReference type="PANTHER" id="PTHR21654:SF84">
    <property type="entry name" value="SI:DKEY-66I24.7"/>
    <property type="match status" value="1"/>
</dbReference>
<organism evidence="7 8">
    <name type="scientific">Aphis craccivora</name>
    <name type="common">Cowpea aphid</name>
    <dbReference type="NCBI Taxonomy" id="307492"/>
    <lineage>
        <taxon>Eukaryota</taxon>
        <taxon>Metazoa</taxon>
        <taxon>Ecdysozoa</taxon>
        <taxon>Arthropoda</taxon>
        <taxon>Hexapoda</taxon>
        <taxon>Insecta</taxon>
        <taxon>Pterygota</taxon>
        <taxon>Neoptera</taxon>
        <taxon>Paraneoptera</taxon>
        <taxon>Hemiptera</taxon>
        <taxon>Sternorrhyncha</taxon>
        <taxon>Aphidomorpha</taxon>
        <taxon>Aphidoidea</taxon>
        <taxon>Aphididae</taxon>
        <taxon>Aphidini</taxon>
        <taxon>Aphis</taxon>
        <taxon>Aphis</taxon>
    </lineage>
</organism>
<dbReference type="OrthoDB" id="6578264at2759"/>
<dbReference type="EMBL" id="VUJU01006685">
    <property type="protein sequence ID" value="KAF0747871.1"/>
    <property type="molecule type" value="Genomic_DNA"/>
</dbReference>
<evidence type="ECO:0000256" key="3">
    <source>
        <dbReference type="ARBA" id="ARBA00023125"/>
    </source>
</evidence>
<dbReference type="PANTHER" id="PTHR21654">
    <property type="entry name" value="FI21293P1"/>
    <property type="match status" value="1"/>
</dbReference>
<proteinExistence type="predicted"/>
<keyword evidence="4" id="KW-0804">Transcription</keyword>
<comment type="subcellular location">
    <subcellularLocation>
        <location evidence="1">Nucleus</location>
    </subcellularLocation>
</comment>
<dbReference type="Pfam" id="PF13837">
    <property type="entry name" value="Myb_DNA-bind_4"/>
    <property type="match status" value="1"/>
</dbReference>
<dbReference type="AlphaFoldDB" id="A0A6G0Y288"/>
<sequence length="295" mass="33648">METFHSIILSDDGNGEMNEHRYVSCLYKRDGVTFKKLVRFDDLVENGVIEQNSECSKEINEVTSYNLKESNFNKNSSEEFIWTKKLVNELIQLRIDMDDMFQRPKVKKINLWAKIAFIINSTFSVKVTAEKCDIKWRDLWQTYKFNVKKSNSTGRDAIIWEYFDIINEKFGTKANVNPPPSTIVGTSPISENTMQIENDLSSTINGTSNISENNVQSENDLMSTIVGTSQNNANDAEVRTNKKKFKSSHDSFMQEEMAKVEGKQKKLLDIKKQEVAALQLMAQALAKMAGLPANE</sequence>
<reference evidence="7 8" key="1">
    <citation type="submission" date="2019-08" db="EMBL/GenBank/DDBJ databases">
        <title>Whole genome of Aphis craccivora.</title>
        <authorList>
            <person name="Voronova N.V."/>
            <person name="Shulinski R.S."/>
            <person name="Bandarenka Y.V."/>
            <person name="Zhorov D.G."/>
            <person name="Warner D."/>
        </authorList>
    </citation>
    <scope>NUCLEOTIDE SEQUENCE [LARGE SCALE GENOMIC DNA]</scope>
    <source>
        <strain evidence="7">180601</strain>
        <tissue evidence="7">Whole Body</tissue>
    </source>
</reference>
<comment type="caution">
    <text evidence="7">The sequence shown here is derived from an EMBL/GenBank/DDBJ whole genome shotgun (WGS) entry which is preliminary data.</text>
</comment>
<dbReference type="Proteomes" id="UP000478052">
    <property type="component" value="Unassembled WGS sequence"/>
</dbReference>
<keyword evidence="2" id="KW-0805">Transcription regulation</keyword>
<accession>A0A6G0Y288</accession>
<gene>
    <name evidence="7" type="ORF">FWK35_00023937</name>
</gene>
<evidence type="ECO:0000256" key="5">
    <source>
        <dbReference type="ARBA" id="ARBA00023242"/>
    </source>
</evidence>
<keyword evidence="3" id="KW-0238">DNA-binding</keyword>
<evidence type="ECO:0000256" key="1">
    <source>
        <dbReference type="ARBA" id="ARBA00004123"/>
    </source>
</evidence>
<dbReference type="GO" id="GO:0003677">
    <property type="term" value="F:DNA binding"/>
    <property type="evidence" value="ECO:0007669"/>
    <property type="project" value="UniProtKB-KW"/>
</dbReference>
<dbReference type="GO" id="GO:0010468">
    <property type="term" value="P:regulation of gene expression"/>
    <property type="evidence" value="ECO:0007669"/>
    <property type="project" value="UniProtKB-ARBA"/>
</dbReference>
<evidence type="ECO:0000259" key="6">
    <source>
        <dbReference type="Pfam" id="PF13837"/>
    </source>
</evidence>
<name>A0A6G0Y288_APHCR</name>
<keyword evidence="8" id="KW-1185">Reference proteome</keyword>